<dbReference type="Proteomes" id="UP001153331">
    <property type="component" value="Unassembled WGS sequence"/>
</dbReference>
<dbReference type="EMBL" id="JAPHNI010000495">
    <property type="protein sequence ID" value="KAJ8110481.1"/>
    <property type="molecule type" value="Genomic_DNA"/>
</dbReference>
<organism evidence="1 2">
    <name type="scientific">Boeremia exigua</name>
    <dbReference type="NCBI Taxonomy" id="749465"/>
    <lineage>
        <taxon>Eukaryota</taxon>
        <taxon>Fungi</taxon>
        <taxon>Dikarya</taxon>
        <taxon>Ascomycota</taxon>
        <taxon>Pezizomycotina</taxon>
        <taxon>Dothideomycetes</taxon>
        <taxon>Pleosporomycetidae</taxon>
        <taxon>Pleosporales</taxon>
        <taxon>Pleosporineae</taxon>
        <taxon>Didymellaceae</taxon>
        <taxon>Boeremia</taxon>
    </lineage>
</organism>
<sequence length="87" mass="9894">MDYQAPAPAAGGRGCYNCKISNPRIQPRNIHTTVFLSTTPRFDEAGGILLYSDLARRLWDPTSFTGWNRTEFCNAIDHFIEDERNTN</sequence>
<evidence type="ECO:0000313" key="2">
    <source>
        <dbReference type="Proteomes" id="UP001153331"/>
    </source>
</evidence>
<accession>A0ACC2I529</accession>
<keyword evidence="2" id="KW-1185">Reference proteome</keyword>
<proteinExistence type="predicted"/>
<reference evidence="1" key="1">
    <citation type="submission" date="2022-11" db="EMBL/GenBank/DDBJ databases">
        <title>Genome Sequence of Boeremia exigua.</title>
        <authorList>
            <person name="Buettner E."/>
        </authorList>
    </citation>
    <scope>NUCLEOTIDE SEQUENCE</scope>
    <source>
        <strain evidence="1">CU02</strain>
    </source>
</reference>
<gene>
    <name evidence="1" type="ORF">OPT61_g6686</name>
</gene>
<comment type="caution">
    <text evidence="1">The sequence shown here is derived from an EMBL/GenBank/DDBJ whole genome shotgun (WGS) entry which is preliminary data.</text>
</comment>
<name>A0ACC2I529_9PLEO</name>
<evidence type="ECO:0000313" key="1">
    <source>
        <dbReference type="EMBL" id="KAJ8110481.1"/>
    </source>
</evidence>
<protein>
    <submittedName>
        <fullName evidence="1">Uncharacterized protein</fullName>
    </submittedName>
</protein>